<dbReference type="Proteomes" id="UP001159363">
    <property type="component" value="Chromosome 4"/>
</dbReference>
<accession>A0ABQ9HH53</accession>
<evidence type="ECO:0000313" key="2">
    <source>
        <dbReference type="Proteomes" id="UP001159363"/>
    </source>
</evidence>
<dbReference type="EMBL" id="JARBHB010000005">
    <property type="protein sequence ID" value="KAJ8883652.1"/>
    <property type="molecule type" value="Genomic_DNA"/>
</dbReference>
<proteinExistence type="predicted"/>
<evidence type="ECO:0000313" key="1">
    <source>
        <dbReference type="EMBL" id="KAJ8883652.1"/>
    </source>
</evidence>
<gene>
    <name evidence="1" type="ORF">PR048_015506</name>
</gene>
<reference evidence="1 2" key="1">
    <citation type="submission" date="2023-02" db="EMBL/GenBank/DDBJ databases">
        <title>LHISI_Scaffold_Assembly.</title>
        <authorList>
            <person name="Stuart O.P."/>
            <person name="Cleave R."/>
            <person name="Magrath M.J.L."/>
            <person name="Mikheyev A.S."/>
        </authorList>
    </citation>
    <scope>NUCLEOTIDE SEQUENCE [LARGE SCALE GENOMIC DNA]</scope>
    <source>
        <strain evidence="1">Daus_M_001</strain>
        <tissue evidence="1">Leg muscle</tissue>
    </source>
</reference>
<name>A0ABQ9HH53_9NEOP</name>
<sequence>MFWMSHGLDVSINPTLLEAEPYVRTVISRTERGIFGLVVRLLASHQGKPRSPDFRTWKSCRTTSLVGGFSRRYHVSLALAFRRRSIPHSAHIHSQDPIEVSTEQHRNARAGELRENSPTSGIVRNDSLIREYRGDPTGNRAQFDSVGGKLSDRYTTSTPCGPRWLSGWPARLPPRRTGFPRLGHSGFSHVGIVPDDAASRRVFSRIYHFSRPFILALLHTHLASPLSALKTSITDGGPELNWCGMSVSEAFRQRQPLSEGTVGG</sequence>
<protein>
    <submittedName>
        <fullName evidence="1">Uncharacterized protein</fullName>
    </submittedName>
</protein>
<keyword evidence="2" id="KW-1185">Reference proteome</keyword>
<organism evidence="1 2">
    <name type="scientific">Dryococelus australis</name>
    <dbReference type="NCBI Taxonomy" id="614101"/>
    <lineage>
        <taxon>Eukaryota</taxon>
        <taxon>Metazoa</taxon>
        <taxon>Ecdysozoa</taxon>
        <taxon>Arthropoda</taxon>
        <taxon>Hexapoda</taxon>
        <taxon>Insecta</taxon>
        <taxon>Pterygota</taxon>
        <taxon>Neoptera</taxon>
        <taxon>Polyneoptera</taxon>
        <taxon>Phasmatodea</taxon>
        <taxon>Verophasmatodea</taxon>
        <taxon>Anareolatae</taxon>
        <taxon>Phasmatidae</taxon>
        <taxon>Eurycanthinae</taxon>
        <taxon>Dryococelus</taxon>
    </lineage>
</organism>
<comment type="caution">
    <text evidence="1">The sequence shown here is derived from an EMBL/GenBank/DDBJ whole genome shotgun (WGS) entry which is preliminary data.</text>
</comment>